<dbReference type="InterPro" id="IPR035892">
    <property type="entry name" value="C2_domain_sf"/>
</dbReference>
<gene>
    <name evidence="6" type="ORF">SO694_00057239</name>
</gene>
<feature type="domain" description="C2" evidence="4">
    <location>
        <begin position="1"/>
        <end position="118"/>
    </location>
</feature>
<dbReference type="InterPro" id="IPR008580">
    <property type="entry name" value="PPPDE_dom"/>
</dbReference>
<proteinExistence type="inferred from homology"/>
<keyword evidence="3" id="KW-0378">Hydrolase</keyword>
<reference evidence="6 7" key="1">
    <citation type="submission" date="2024-03" db="EMBL/GenBank/DDBJ databases">
        <title>Aureococcus anophagefferens CCMP1851 and Kratosvirus quantuckense: Draft genome of a second virus-susceptible host strain in the model system.</title>
        <authorList>
            <person name="Chase E."/>
            <person name="Truchon A.R."/>
            <person name="Schepens W."/>
            <person name="Wilhelm S.W."/>
        </authorList>
    </citation>
    <scope>NUCLEOTIDE SEQUENCE [LARGE SCALE GENOMIC DNA]</scope>
    <source>
        <strain evidence="6 7">CCMP1851</strain>
    </source>
</reference>
<organism evidence="6 7">
    <name type="scientific">Aureococcus anophagefferens</name>
    <name type="common">Harmful bloom alga</name>
    <dbReference type="NCBI Taxonomy" id="44056"/>
    <lineage>
        <taxon>Eukaryota</taxon>
        <taxon>Sar</taxon>
        <taxon>Stramenopiles</taxon>
        <taxon>Ochrophyta</taxon>
        <taxon>Pelagophyceae</taxon>
        <taxon>Pelagomonadales</taxon>
        <taxon>Pelagomonadaceae</taxon>
        <taxon>Aureococcus</taxon>
    </lineage>
</organism>
<dbReference type="InterPro" id="IPR042266">
    <property type="entry name" value="PPPDE_sf"/>
</dbReference>
<evidence type="ECO:0000313" key="7">
    <source>
        <dbReference type="Proteomes" id="UP001363151"/>
    </source>
</evidence>
<protein>
    <submittedName>
        <fullName evidence="6">Lys63-specific deubiquitinase</fullName>
    </submittedName>
</protein>
<dbReference type="Gene3D" id="3.90.1720.30">
    <property type="entry name" value="PPPDE domains"/>
    <property type="match status" value="1"/>
</dbReference>
<evidence type="ECO:0000313" key="6">
    <source>
        <dbReference type="EMBL" id="KAK7240609.1"/>
    </source>
</evidence>
<evidence type="ECO:0000259" key="5">
    <source>
        <dbReference type="PROSITE" id="PS51858"/>
    </source>
</evidence>
<dbReference type="PROSITE" id="PS51858">
    <property type="entry name" value="PPPDE"/>
    <property type="match status" value="1"/>
</dbReference>
<name>A0ABR1FXJ4_AURAN</name>
<evidence type="ECO:0000256" key="1">
    <source>
        <dbReference type="ARBA" id="ARBA00008140"/>
    </source>
</evidence>
<dbReference type="InterPro" id="IPR000008">
    <property type="entry name" value="C2_dom"/>
</dbReference>
<dbReference type="SUPFAM" id="SSF49562">
    <property type="entry name" value="C2 domain (Calcium/lipid-binding domain, CaLB)"/>
    <property type="match status" value="1"/>
</dbReference>
<comment type="caution">
    <text evidence="6">The sequence shown here is derived from an EMBL/GenBank/DDBJ whole genome shotgun (WGS) entry which is preliminary data.</text>
</comment>
<evidence type="ECO:0000259" key="4">
    <source>
        <dbReference type="PROSITE" id="PS50004"/>
    </source>
</evidence>
<dbReference type="Pfam" id="PF05903">
    <property type="entry name" value="Peptidase_C97"/>
    <property type="match status" value="1"/>
</dbReference>
<dbReference type="PANTHER" id="PTHR12378:SF9">
    <property type="entry name" value="OS06G0107000 PROTEIN"/>
    <property type="match status" value="1"/>
</dbReference>
<dbReference type="SMART" id="SM00239">
    <property type="entry name" value="C2"/>
    <property type="match status" value="1"/>
</dbReference>
<evidence type="ECO:0000256" key="2">
    <source>
        <dbReference type="ARBA" id="ARBA00022670"/>
    </source>
</evidence>
<dbReference type="Proteomes" id="UP001363151">
    <property type="component" value="Unassembled WGS sequence"/>
</dbReference>
<feature type="domain" description="PPPDE" evidence="5">
    <location>
        <begin position="193"/>
        <end position="329"/>
    </location>
</feature>
<dbReference type="EMBL" id="JBBJCI010000210">
    <property type="protein sequence ID" value="KAK7240609.1"/>
    <property type="molecule type" value="Genomic_DNA"/>
</dbReference>
<keyword evidence="2" id="KW-0645">Protease</keyword>
<sequence length="382" mass="42258">MAVFIEGGDLYLQIIRGERLAAKDQNLTTANSSDPFVIVEIQQGTGWREVARTPVVTQNLNPIWSFSTTLALDAEGVVRLRLLDWDEISANDPMGEARFRASGVPASAVHRGSPNTWLPVAPTDGCRCSGRLLVRYEWARHRPVAVPASMKKTLRRLERMPKLSPGPALQTSWLAKPEKQREKIAEMVRTAVCPVFFHVYDVGKSKHIRRLNRVTEVVGGGVFHGAIEVCGAEFSFGGCRAQRSGVFKCEPTKCPMHGYRESAYLGDCGLKPPQVQAILAALSPNWYGPTYDLIRKNCCSFSKAFAVELGVGPVPAWSHRLADAGAALGVMKKTVEDDDIDDVLFEHVMAVRLQRGFRARKEAREKAQLEAKRHREAARAAI</sequence>
<accession>A0ABR1FXJ4</accession>
<dbReference type="Pfam" id="PF00168">
    <property type="entry name" value="C2"/>
    <property type="match status" value="1"/>
</dbReference>
<dbReference type="PANTHER" id="PTHR12378">
    <property type="entry name" value="DESUMOYLATING ISOPEPTIDASE"/>
    <property type="match status" value="1"/>
</dbReference>
<comment type="similarity">
    <text evidence="1">Belongs to the DeSI family.</text>
</comment>
<keyword evidence="7" id="KW-1185">Reference proteome</keyword>
<dbReference type="SMART" id="SM01179">
    <property type="entry name" value="DUF862"/>
    <property type="match status" value="1"/>
</dbReference>
<dbReference type="PROSITE" id="PS50004">
    <property type="entry name" value="C2"/>
    <property type="match status" value="1"/>
</dbReference>
<evidence type="ECO:0000256" key="3">
    <source>
        <dbReference type="ARBA" id="ARBA00022801"/>
    </source>
</evidence>
<dbReference type="Gene3D" id="2.60.40.150">
    <property type="entry name" value="C2 domain"/>
    <property type="match status" value="1"/>
</dbReference>